<reference evidence="1 2" key="1">
    <citation type="journal article" date="2015" name="Antonie Van Leeuwenhoek">
        <title>Bosea vaviloviae sp. nov., a new species of slow-growing rhizobia isolated from nodules of the relict species Vavilovia formosa (Stev.) Fed.</title>
        <authorList>
            <person name="Safronova V.I."/>
            <person name="Kuznetsova I.G."/>
            <person name="Sazanova A.L."/>
            <person name="Kimeklis A.K."/>
            <person name="Belimov A.A."/>
            <person name="Andronov E.E."/>
            <person name="Pinaev A.G."/>
            <person name="Chizhevskaya E.P."/>
            <person name="Pukhaev A.R."/>
            <person name="Popov K.P."/>
            <person name="Willems A."/>
            <person name="Tikhonovich I.A."/>
        </authorList>
    </citation>
    <scope>NUCLEOTIDE SEQUENCE [LARGE SCALE GENOMIC DNA]</scope>
    <source>
        <strain evidence="1 2">Vaf18</strain>
    </source>
</reference>
<evidence type="ECO:0000313" key="1">
    <source>
        <dbReference type="EMBL" id="AOO79288.1"/>
    </source>
</evidence>
<organism evidence="1 2">
    <name type="scientific">Bosea vaviloviae</name>
    <dbReference type="NCBI Taxonomy" id="1526658"/>
    <lineage>
        <taxon>Bacteria</taxon>
        <taxon>Pseudomonadati</taxon>
        <taxon>Pseudomonadota</taxon>
        <taxon>Alphaproteobacteria</taxon>
        <taxon>Hyphomicrobiales</taxon>
        <taxon>Boseaceae</taxon>
        <taxon>Bosea</taxon>
    </lineage>
</organism>
<dbReference type="RefSeq" id="WP_069688512.1">
    <property type="nucleotide sequence ID" value="NZ_CP017147.1"/>
</dbReference>
<dbReference type="Proteomes" id="UP000094969">
    <property type="component" value="Chromosome"/>
</dbReference>
<gene>
    <name evidence="1" type="ORF">BHK69_01160</name>
</gene>
<keyword evidence="2" id="KW-1185">Reference proteome</keyword>
<evidence type="ECO:0008006" key="3">
    <source>
        <dbReference type="Google" id="ProtNLM"/>
    </source>
</evidence>
<dbReference type="AlphaFoldDB" id="A0A1D7TVZ7"/>
<sequence length="133" mass="14992">MPRKRLKAIERILAIQSRIRSLAEWRQKAIERKATETKDEARALVASLNGDGLVDGLFADMTAKRLHRVSLSLWELQAAAAEQAKRVVAETGREKQTARLADHVRRIKLRADQDEVLVEIIDSIEGKRAASLE</sequence>
<dbReference type="EMBL" id="CP017147">
    <property type="protein sequence ID" value="AOO79288.1"/>
    <property type="molecule type" value="Genomic_DNA"/>
</dbReference>
<protein>
    <recommendedName>
        <fullName evidence="3">Flagellar FliJ protein</fullName>
    </recommendedName>
</protein>
<name>A0A1D7TVZ7_9HYPH</name>
<accession>A0A1D7TVZ7</accession>
<dbReference type="STRING" id="1526658.BHK69_01160"/>
<dbReference type="OrthoDB" id="8161456at2"/>
<dbReference type="KEGG" id="bvv:BHK69_01160"/>
<proteinExistence type="predicted"/>
<evidence type="ECO:0000313" key="2">
    <source>
        <dbReference type="Proteomes" id="UP000094969"/>
    </source>
</evidence>